<comment type="caution">
    <text evidence="1">The sequence shown here is derived from an EMBL/GenBank/DDBJ whole genome shotgun (WGS) entry which is preliminary data.</text>
</comment>
<evidence type="ECO:0000313" key="1">
    <source>
        <dbReference type="EMBL" id="KAH7839522.1"/>
    </source>
</evidence>
<dbReference type="Proteomes" id="UP000828048">
    <property type="component" value="Chromosome 10"/>
</dbReference>
<gene>
    <name evidence="1" type="ORF">Vadar_005304</name>
</gene>
<protein>
    <submittedName>
        <fullName evidence="1">Uncharacterized protein</fullName>
    </submittedName>
</protein>
<dbReference type="EMBL" id="CM037160">
    <property type="protein sequence ID" value="KAH7839522.1"/>
    <property type="molecule type" value="Genomic_DNA"/>
</dbReference>
<reference evidence="1 2" key="1">
    <citation type="journal article" date="2021" name="Hortic Res">
        <title>High-quality reference genome and annotation aids understanding of berry development for evergreen blueberry (Vaccinium darrowii).</title>
        <authorList>
            <person name="Yu J."/>
            <person name="Hulse-Kemp A.M."/>
            <person name="Babiker E."/>
            <person name="Staton M."/>
        </authorList>
    </citation>
    <scope>NUCLEOTIDE SEQUENCE [LARGE SCALE GENOMIC DNA]</scope>
    <source>
        <strain evidence="2">cv. NJ 8807/NJ 8810</strain>
        <tissue evidence="1">Young leaf</tissue>
    </source>
</reference>
<accession>A0ACB7XG11</accession>
<sequence length="212" mass="23303">MVSTQDLPVDYSGFIAVICAVAGVMFNFRIHFHVGRRRIPTTSVAHLHRDSPLLRLTLPSTATLFLHPSLFDFLETNVMSEPWRISLFQVKASSSEESSPPVDAREIFSDLKEKWDALENKSTVILYGGGAIVAVWLSSIVVGAINSVPLLPKIMELEGLGYTGWGLDFALRRCVEIASDESLVGNVSDLLGNGLFLRNCILDSGKVILNRT</sequence>
<organism evidence="1 2">
    <name type="scientific">Vaccinium darrowii</name>
    <dbReference type="NCBI Taxonomy" id="229202"/>
    <lineage>
        <taxon>Eukaryota</taxon>
        <taxon>Viridiplantae</taxon>
        <taxon>Streptophyta</taxon>
        <taxon>Embryophyta</taxon>
        <taxon>Tracheophyta</taxon>
        <taxon>Spermatophyta</taxon>
        <taxon>Magnoliopsida</taxon>
        <taxon>eudicotyledons</taxon>
        <taxon>Gunneridae</taxon>
        <taxon>Pentapetalae</taxon>
        <taxon>asterids</taxon>
        <taxon>Ericales</taxon>
        <taxon>Ericaceae</taxon>
        <taxon>Vaccinioideae</taxon>
        <taxon>Vaccinieae</taxon>
        <taxon>Vaccinium</taxon>
    </lineage>
</organism>
<keyword evidence="2" id="KW-1185">Reference proteome</keyword>
<proteinExistence type="predicted"/>
<name>A0ACB7XG11_9ERIC</name>
<evidence type="ECO:0000313" key="2">
    <source>
        <dbReference type="Proteomes" id="UP000828048"/>
    </source>
</evidence>